<dbReference type="SUPFAM" id="SSF50475">
    <property type="entry name" value="FMN-binding split barrel"/>
    <property type="match status" value="1"/>
</dbReference>
<comment type="caution">
    <text evidence="1">The sequence shown here is derived from an EMBL/GenBank/DDBJ whole genome shotgun (WGS) entry which is preliminary data.</text>
</comment>
<dbReference type="PANTHER" id="PTHR34071">
    <property type="entry name" value="5-NITROIMIDAZOLE ANTIBIOTICS RESISTANCE PROTEIN, NIMA-FAMILY-RELATED PROTEIN-RELATED"/>
    <property type="match status" value="1"/>
</dbReference>
<organism evidence="1 2">
    <name type="scientific">Ferruginivarius sediminum</name>
    <dbReference type="NCBI Taxonomy" id="2661937"/>
    <lineage>
        <taxon>Bacteria</taxon>
        <taxon>Pseudomonadati</taxon>
        <taxon>Pseudomonadota</taxon>
        <taxon>Alphaproteobacteria</taxon>
        <taxon>Rhodospirillales</taxon>
        <taxon>Rhodospirillaceae</taxon>
        <taxon>Ferruginivarius</taxon>
    </lineage>
</organism>
<sequence length="225" mass="25252">MTPPDGTAPDAYAKTDRSRIRRNNVRARYDREAVHGVLDAGLMCHVAYVFDGQPYVTSTAYWRSGAYVYWHGSSASRMIRRVGVGVPVCFSVALLDGVVLARSGFHHSFNYRSVVAYGTAEEIEDTDEKLHALEAFTERLVPGRWAELRAPTEQEMKATAVMRMELREVAAKIRQGPPSDDAEDMDAPVWAGVLPTHRAFGRPEADPAMRQGIREPDYLKHIRFD</sequence>
<dbReference type="Pfam" id="PF12900">
    <property type="entry name" value="Pyridox_ox_2"/>
    <property type="match status" value="1"/>
</dbReference>
<reference evidence="1 2" key="1">
    <citation type="submission" date="2018-07" db="EMBL/GenBank/DDBJ databases">
        <title>Venubactetium sediminum gen. nov., sp. nov., isolated from a marine solar saltern.</title>
        <authorList>
            <person name="Wang S."/>
        </authorList>
    </citation>
    <scope>NUCLEOTIDE SEQUENCE [LARGE SCALE GENOMIC DNA]</scope>
    <source>
        <strain evidence="1 2">WD2A32</strain>
    </source>
</reference>
<dbReference type="PANTHER" id="PTHR34071:SF2">
    <property type="entry name" value="FLAVIN-NUCLEOTIDE-BINDING PROTEIN"/>
    <property type="match status" value="1"/>
</dbReference>
<evidence type="ECO:0000313" key="2">
    <source>
        <dbReference type="Proteomes" id="UP000253941"/>
    </source>
</evidence>
<dbReference type="InterPro" id="IPR024747">
    <property type="entry name" value="Pyridox_Oxase-rel"/>
</dbReference>
<dbReference type="AlphaFoldDB" id="A0A369TE77"/>
<keyword evidence="2" id="KW-1185">Reference proteome</keyword>
<dbReference type="Gene3D" id="2.30.110.10">
    <property type="entry name" value="Electron Transport, Fmn-binding Protein, Chain A"/>
    <property type="match status" value="1"/>
</dbReference>
<protein>
    <submittedName>
        <fullName evidence="1">Pyridoxamine 5'-phosphate oxidase family protein</fullName>
    </submittedName>
</protein>
<dbReference type="RefSeq" id="WP_114581092.1">
    <property type="nucleotide sequence ID" value="NZ_QPMH01000003.1"/>
</dbReference>
<evidence type="ECO:0000313" key="1">
    <source>
        <dbReference type="EMBL" id="RDD63142.1"/>
    </source>
</evidence>
<dbReference type="EMBL" id="QPMH01000003">
    <property type="protein sequence ID" value="RDD63142.1"/>
    <property type="molecule type" value="Genomic_DNA"/>
</dbReference>
<dbReference type="InterPro" id="IPR012349">
    <property type="entry name" value="Split_barrel_FMN-bd"/>
</dbReference>
<proteinExistence type="predicted"/>
<dbReference type="Proteomes" id="UP000253941">
    <property type="component" value="Unassembled WGS sequence"/>
</dbReference>
<accession>A0A369TE77</accession>
<gene>
    <name evidence="1" type="ORF">DRB17_05075</name>
</gene>
<name>A0A369TE77_9PROT</name>